<keyword evidence="2" id="KW-1185">Reference proteome</keyword>
<protein>
    <submittedName>
        <fullName evidence="1">Uncharacterized protein</fullName>
    </submittedName>
</protein>
<dbReference type="EMBL" id="BTPU01000006">
    <property type="protein sequence ID" value="GMQ61254.1"/>
    <property type="molecule type" value="Genomic_DNA"/>
</dbReference>
<dbReference type="Proteomes" id="UP001374599">
    <property type="component" value="Unassembled WGS sequence"/>
</dbReference>
<gene>
    <name evidence="1" type="ORF">AN2V17_04820</name>
</gene>
<evidence type="ECO:0000313" key="2">
    <source>
        <dbReference type="Proteomes" id="UP001374599"/>
    </source>
</evidence>
<name>A0ACB5UFE7_9FIRM</name>
<comment type="caution">
    <text evidence="1">The sequence shown here is derived from an EMBL/GenBank/DDBJ whole genome shotgun (WGS) entry which is preliminary data.</text>
</comment>
<proteinExistence type="predicted"/>
<evidence type="ECO:0000313" key="1">
    <source>
        <dbReference type="EMBL" id="GMQ61254.1"/>
    </source>
</evidence>
<sequence length="230" mass="25834">MKKLLKVKKLLLIGVLIIISISTLPVNAKCSIDNKEVVFNQEKLEKYSSVFEEMEKSLTIDKKNLENFNVLVLNNGESTKIVTSTIRNDDSAIETVGIIYSEKSSTSIIGVEETKIVTHAKLFIRTEISKDTNFRGDIIIKLSKIEGEVLALYDGATVKEIQITAGQGSVFDSNNNRTESFETTGTSYSKSYDWPYMIIDETQYSYAGHNAVWIIQRGSSTYNERISADY</sequence>
<reference evidence="1" key="1">
    <citation type="submission" date="2023-09" db="EMBL/GenBank/DDBJ databases">
        <title>Vallitalea sediminicola and Vallitalea maricola sp. nov., anaerobic bacteria isolated from marine sediment.</title>
        <authorList>
            <person name="Hirano S."/>
            <person name="Maeda A."/>
            <person name="Terahara T."/>
            <person name="Mori K."/>
            <person name="Hamada M."/>
            <person name="Matsumoto R."/>
            <person name="Kobayashi T."/>
        </authorList>
    </citation>
    <scope>NUCLEOTIDE SEQUENCE</scope>
    <source>
        <strain evidence="1">AN17-2</strain>
    </source>
</reference>
<accession>A0ACB5UFE7</accession>
<organism evidence="1 2">
    <name type="scientific">Vallitalea maricola</name>
    <dbReference type="NCBI Taxonomy" id="3074433"/>
    <lineage>
        <taxon>Bacteria</taxon>
        <taxon>Bacillati</taxon>
        <taxon>Bacillota</taxon>
        <taxon>Clostridia</taxon>
        <taxon>Lachnospirales</taxon>
        <taxon>Vallitaleaceae</taxon>
        <taxon>Vallitalea</taxon>
    </lineage>
</organism>